<dbReference type="AlphaFoldDB" id="A0A0C4ECT1"/>
<name>A0A0C4ECT1_MAGP6</name>
<dbReference type="VEuPathDB" id="FungiDB:MAPG_10516"/>
<keyword evidence="4" id="KW-1185">Reference proteome</keyword>
<protein>
    <submittedName>
        <fullName evidence="2 3">Uncharacterized protein</fullName>
    </submittedName>
</protein>
<evidence type="ECO:0000313" key="3">
    <source>
        <dbReference type="EnsemblFungi" id="MAPG_10516T0"/>
    </source>
</evidence>
<dbReference type="CDD" id="cd00306">
    <property type="entry name" value="Peptidases_S8_S53"/>
    <property type="match status" value="1"/>
</dbReference>
<evidence type="ECO:0000313" key="4">
    <source>
        <dbReference type="Proteomes" id="UP000011715"/>
    </source>
</evidence>
<dbReference type="EMBL" id="GL876975">
    <property type="protein sequence ID" value="KLU90664.1"/>
    <property type="molecule type" value="Genomic_DNA"/>
</dbReference>
<reference evidence="2" key="2">
    <citation type="submission" date="2010-05" db="EMBL/GenBank/DDBJ databases">
        <title>The Genome Sequence of Magnaporthe poae strain ATCC 64411.</title>
        <authorList>
            <consortium name="The Broad Institute Genome Sequencing Platform"/>
            <consortium name="Broad Institute Genome Sequencing Center for Infectious Disease"/>
            <person name="Ma L.-J."/>
            <person name="Dead R."/>
            <person name="Young S."/>
            <person name="Zeng Q."/>
            <person name="Koehrsen M."/>
            <person name="Alvarado L."/>
            <person name="Berlin A."/>
            <person name="Chapman S.B."/>
            <person name="Chen Z."/>
            <person name="Freedman E."/>
            <person name="Gellesch M."/>
            <person name="Goldberg J."/>
            <person name="Griggs A."/>
            <person name="Gujja S."/>
            <person name="Heilman E.R."/>
            <person name="Heiman D."/>
            <person name="Hepburn T."/>
            <person name="Howarth C."/>
            <person name="Jen D."/>
            <person name="Larson L."/>
            <person name="Mehta T."/>
            <person name="Neiman D."/>
            <person name="Pearson M."/>
            <person name="Roberts A."/>
            <person name="Saif S."/>
            <person name="Shea T."/>
            <person name="Shenoy N."/>
            <person name="Sisk P."/>
            <person name="Stolte C."/>
            <person name="Sykes S."/>
            <person name="Walk T."/>
            <person name="White J."/>
            <person name="Yandava C."/>
            <person name="Haas B."/>
            <person name="Nusbaum C."/>
            <person name="Birren B."/>
        </authorList>
    </citation>
    <scope>NUCLEOTIDE SEQUENCE</scope>
    <source>
        <strain evidence="2">ATCC 64411</strain>
    </source>
</reference>
<dbReference type="Proteomes" id="UP000011715">
    <property type="component" value="Unassembled WGS sequence"/>
</dbReference>
<dbReference type="GO" id="GO:0006508">
    <property type="term" value="P:proteolysis"/>
    <property type="evidence" value="ECO:0007669"/>
    <property type="project" value="InterPro"/>
</dbReference>
<feature type="compositionally biased region" description="Acidic residues" evidence="1">
    <location>
        <begin position="243"/>
        <end position="252"/>
    </location>
</feature>
<dbReference type="EMBL" id="ADBL01002350">
    <property type="status" value="NOT_ANNOTATED_CDS"/>
    <property type="molecule type" value="Genomic_DNA"/>
</dbReference>
<organism evidence="3 4">
    <name type="scientific">Magnaporthiopsis poae (strain ATCC 64411 / 73-15)</name>
    <name type="common">Kentucky bluegrass fungus</name>
    <name type="synonym">Magnaporthe poae</name>
    <dbReference type="NCBI Taxonomy" id="644358"/>
    <lineage>
        <taxon>Eukaryota</taxon>
        <taxon>Fungi</taxon>
        <taxon>Dikarya</taxon>
        <taxon>Ascomycota</taxon>
        <taxon>Pezizomycotina</taxon>
        <taxon>Sordariomycetes</taxon>
        <taxon>Sordariomycetidae</taxon>
        <taxon>Magnaporthales</taxon>
        <taxon>Magnaporthaceae</taxon>
        <taxon>Magnaporthiopsis</taxon>
    </lineage>
</organism>
<feature type="compositionally biased region" description="Low complexity" evidence="1">
    <location>
        <begin position="335"/>
        <end position="350"/>
    </location>
</feature>
<feature type="region of interest" description="Disordered" evidence="1">
    <location>
        <begin position="239"/>
        <end position="296"/>
    </location>
</feature>
<accession>A0A0C4ECT1</accession>
<evidence type="ECO:0000313" key="2">
    <source>
        <dbReference type="EMBL" id="KLU90664.1"/>
    </source>
</evidence>
<dbReference type="eggNOG" id="KOG4266">
    <property type="taxonomic scope" value="Eukaryota"/>
</dbReference>
<dbReference type="SUPFAM" id="SSF52743">
    <property type="entry name" value="Subtilisin-like"/>
    <property type="match status" value="1"/>
</dbReference>
<feature type="region of interest" description="Disordered" evidence="1">
    <location>
        <begin position="325"/>
        <end position="357"/>
    </location>
</feature>
<dbReference type="OrthoDB" id="206201at2759"/>
<dbReference type="EnsemblFungi" id="MAPG_10516T0">
    <property type="protein sequence ID" value="MAPG_10516T0"/>
    <property type="gene ID" value="MAPG_10516"/>
</dbReference>
<proteinExistence type="predicted"/>
<sequence length="708" mass="78371">MSTYKDVQALLICWEKAQPPTFRDQRGALEKVLNNPYNFGTKPIDIPDQNPYGYLIAQIGEFKHTHDNDNTLLILYYGGHGDVCDGRLMLKCYSAEKLTEGTYAPWAGAQELLVTTSKADILFILDCCHAASAIEGCVATGNKVVDIFLASSIEGKAPLRDEYSLTSKLTNLLKSRALSKRGFHTWFLQKRLVLYQIAKGRLDSLEADDNAELGTTPFWFHDASDSQSDRHILIHRLDRRDGSDDDDGDDESDSKSIITTSRPAVDRRPSVILFTSEAPTGTESRAKSRPPVNYADAATNTKPDLFIALAALPQGLVQVEYTDSATNTEPEAAPREGSSQRIQRGSGSNQHVQPQRLSSSFPLRASWSISLPLSQISRRSTMGIETLENDYPRESEIWFRRYFQWASIYDQPQHGRSLRPRIAILCTGVSLKDDGGCFREARRDRRIFQKDFSESGGRDGGADFEDTHGMGTHCVRLLVKLNRSAELHVLKITDRQKGFKLSVVNNAILYAVREKKVDMIVLPLGFTVRSEETSAAISEALLGNIICIAAPGNSGGNDRLAFPARMPGVIPVYATDGFGNPCPFNPSPLKDRKNFSTIGESISSRWGGEEVVIRGTAYSACVAAAMLATVLDFARNHLSLDAATLSVLKSPQGAEKLLEMLSSERGGYDYVTPWLFFTDEYEGTMEEMSESEFKSVMRGQITAALRQL</sequence>
<reference evidence="2" key="3">
    <citation type="submission" date="2011-03" db="EMBL/GenBank/DDBJ databases">
        <title>Annotation of Magnaporthe poae ATCC 64411.</title>
        <authorList>
            <person name="Ma L.-J."/>
            <person name="Dead R."/>
            <person name="Young S.K."/>
            <person name="Zeng Q."/>
            <person name="Gargeya S."/>
            <person name="Fitzgerald M."/>
            <person name="Haas B."/>
            <person name="Abouelleil A."/>
            <person name="Alvarado L."/>
            <person name="Arachchi H.M."/>
            <person name="Berlin A."/>
            <person name="Brown A."/>
            <person name="Chapman S.B."/>
            <person name="Chen Z."/>
            <person name="Dunbar C."/>
            <person name="Freedman E."/>
            <person name="Gearin G."/>
            <person name="Gellesch M."/>
            <person name="Goldberg J."/>
            <person name="Griggs A."/>
            <person name="Gujja S."/>
            <person name="Heiman D."/>
            <person name="Howarth C."/>
            <person name="Larson L."/>
            <person name="Lui A."/>
            <person name="MacDonald P.J.P."/>
            <person name="Mehta T."/>
            <person name="Montmayeur A."/>
            <person name="Murphy C."/>
            <person name="Neiman D."/>
            <person name="Pearson M."/>
            <person name="Priest M."/>
            <person name="Roberts A."/>
            <person name="Saif S."/>
            <person name="Shea T."/>
            <person name="Shenoy N."/>
            <person name="Sisk P."/>
            <person name="Stolte C."/>
            <person name="Sykes S."/>
            <person name="Yandava C."/>
            <person name="Wortman J."/>
            <person name="Nusbaum C."/>
            <person name="Birren B."/>
        </authorList>
    </citation>
    <scope>NUCLEOTIDE SEQUENCE</scope>
    <source>
        <strain evidence="2">ATCC 64411</strain>
    </source>
</reference>
<gene>
    <name evidence="2" type="ORF">MAPG_10516</name>
</gene>
<dbReference type="InterPro" id="IPR036852">
    <property type="entry name" value="Peptidase_S8/S53_dom_sf"/>
</dbReference>
<reference evidence="4" key="1">
    <citation type="submission" date="2010-05" db="EMBL/GenBank/DDBJ databases">
        <title>The genome sequence of Magnaporthe poae strain ATCC 64411.</title>
        <authorList>
            <person name="Ma L.-J."/>
            <person name="Dead R."/>
            <person name="Young S."/>
            <person name="Zeng Q."/>
            <person name="Koehrsen M."/>
            <person name="Alvarado L."/>
            <person name="Berlin A."/>
            <person name="Chapman S.B."/>
            <person name="Chen Z."/>
            <person name="Freedman E."/>
            <person name="Gellesch M."/>
            <person name="Goldberg J."/>
            <person name="Griggs A."/>
            <person name="Gujja S."/>
            <person name="Heilman E.R."/>
            <person name="Heiman D."/>
            <person name="Hepburn T."/>
            <person name="Howarth C."/>
            <person name="Jen D."/>
            <person name="Larson L."/>
            <person name="Mehta T."/>
            <person name="Neiman D."/>
            <person name="Pearson M."/>
            <person name="Roberts A."/>
            <person name="Saif S."/>
            <person name="Shea T."/>
            <person name="Shenoy N."/>
            <person name="Sisk P."/>
            <person name="Stolte C."/>
            <person name="Sykes S."/>
            <person name="Walk T."/>
            <person name="White J."/>
            <person name="Yandava C."/>
            <person name="Haas B."/>
            <person name="Nusbaum C."/>
            <person name="Birren B."/>
        </authorList>
    </citation>
    <scope>NUCLEOTIDE SEQUENCE [LARGE SCALE GENOMIC DNA]</scope>
    <source>
        <strain evidence="4">ATCC 64411 / 73-15</strain>
    </source>
</reference>
<reference evidence="3" key="4">
    <citation type="journal article" date="2015" name="G3 (Bethesda)">
        <title>Genome sequences of three phytopathogenic species of the Magnaporthaceae family of fungi.</title>
        <authorList>
            <person name="Okagaki L.H."/>
            <person name="Nunes C.C."/>
            <person name="Sailsbery J."/>
            <person name="Clay B."/>
            <person name="Brown D."/>
            <person name="John T."/>
            <person name="Oh Y."/>
            <person name="Young N."/>
            <person name="Fitzgerald M."/>
            <person name="Haas B.J."/>
            <person name="Zeng Q."/>
            <person name="Young S."/>
            <person name="Adiconis X."/>
            <person name="Fan L."/>
            <person name="Levin J.Z."/>
            <person name="Mitchell T.K."/>
            <person name="Okubara P.A."/>
            <person name="Farman M.L."/>
            <person name="Kohn L.M."/>
            <person name="Birren B."/>
            <person name="Ma L.-J."/>
            <person name="Dean R.A."/>
        </authorList>
    </citation>
    <scope>NUCLEOTIDE SEQUENCE</scope>
    <source>
        <strain evidence="3">ATCC 64411 / 73-15</strain>
    </source>
</reference>
<dbReference type="Gene3D" id="3.40.50.200">
    <property type="entry name" value="Peptidase S8/S53 domain"/>
    <property type="match status" value="1"/>
</dbReference>
<dbReference type="STRING" id="644358.A0A0C4ECT1"/>
<reference evidence="3" key="5">
    <citation type="submission" date="2015-06" db="UniProtKB">
        <authorList>
            <consortium name="EnsemblFungi"/>
        </authorList>
    </citation>
    <scope>IDENTIFICATION</scope>
    <source>
        <strain evidence="3">ATCC 64411</strain>
    </source>
</reference>
<evidence type="ECO:0000256" key="1">
    <source>
        <dbReference type="SAM" id="MobiDB-lite"/>
    </source>
</evidence>
<dbReference type="GO" id="GO:0004252">
    <property type="term" value="F:serine-type endopeptidase activity"/>
    <property type="evidence" value="ECO:0007669"/>
    <property type="project" value="InterPro"/>
</dbReference>